<comment type="catalytic activity">
    <reaction evidence="1">
        <text>ATP + protein L-histidine = ADP + protein N-phospho-L-histidine.</text>
        <dbReference type="EC" id="2.7.13.3"/>
    </reaction>
</comment>
<dbReference type="GO" id="GO:0046983">
    <property type="term" value="F:protein dimerization activity"/>
    <property type="evidence" value="ECO:0007669"/>
    <property type="project" value="InterPro"/>
</dbReference>
<dbReference type="GO" id="GO:0016020">
    <property type="term" value="C:membrane"/>
    <property type="evidence" value="ECO:0007669"/>
    <property type="project" value="InterPro"/>
</dbReference>
<dbReference type="InterPro" id="IPR050482">
    <property type="entry name" value="Sensor_HK_TwoCompSys"/>
</dbReference>
<evidence type="ECO:0000256" key="11">
    <source>
        <dbReference type="ARBA" id="ARBA00023004"/>
    </source>
</evidence>
<keyword evidence="10 19" id="KW-0418">Kinase</keyword>
<keyword evidence="17" id="KW-1133">Transmembrane helix</keyword>
<dbReference type="GO" id="GO:0046872">
    <property type="term" value="F:metal ion binding"/>
    <property type="evidence" value="ECO:0007669"/>
    <property type="project" value="UniProtKB-KW"/>
</dbReference>
<evidence type="ECO:0000256" key="5">
    <source>
        <dbReference type="ARBA" id="ARBA00017322"/>
    </source>
</evidence>
<evidence type="ECO:0000256" key="9">
    <source>
        <dbReference type="ARBA" id="ARBA00022723"/>
    </source>
</evidence>
<keyword evidence="13" id="KW-0411">Iron-sulfur</keyword>
<keyword evidence="11" id="KW-0408">Iron</keyword>
<dbReference type="KEGG" id="spue:AB5L97_19620"/>
<sequence length="463" mass="47696">MAANAVDATTTSTEQVLRWLRVALHVGFAALLLVGTVRSVLPSPSLAGTTTDGAMRAPAPLGVVLPAAALLAAVYLAGTVAEKRHAQGATFDPARYVLPWLGVVCGLWLVLVASSAEFAWVAFALFFLQLHLLARWWGVIAVVVTAELVVLALWRHGGGGPIAPATLLGPLFGAAFAVVTSFAYRALYTEAEAQRAAADELRRTRAALAESQHRAGVLAERERLAREIHDTLAQGFSSIVLMGRSVAKALDEGDAPAARERLGIVQATAADSLAEARAFVRGLSSPALAPAAGERGDAGPGVSTPLNPRGRLPDALRGLCVRTAAESSARGNGLECRFDLDGEPRPLTTAAEEVLLRAAQASLANVWAHAAARTAVVSLAYLDGEVMLDVFDDGAGFDPAALPEAPRPDGTGYGLRGLRERVEGIGGTLAIESAPGEGTVVAVRLPAPGGGVFGAAGTGQGDA</sequence>
<dbReference type="InterPro" id="IPR017205">
    <property type="entry name" value="Sig_transdc_His_kinase_ChrS"/>
</dbReference>
<dbReference type="Pfam" id="PF07730">
    <property type="entry name" value="HisKA_3"/>
    <property type="match status" value="1"/>
</dbReference>
<dbReference type="SUPFAM" id="SSF55874">
    <property type="entry name" value="ATPase domain of HSP90 chaperone/DNA topoisomerase II/histidine kinase"/>
    <property type="match status" value="1"/>
</dbReference>
<comment type="cofactor">
    <cofactor evidence="2">
        <name>[4Fe-4S] cluster</name>
        <dbReference type="ChEBI" id="CHEBI:49883"/>
    </cofactor>
</comment>
<keyword evidence="8" id="KW-0808">Transferase</keyword>
<evidence type="ECO:0000256" key="15">
    <source>
        <dbReference type="ARBA" id="ARBA00030800"/>
    </source>
</evidence>
<keyword evidence="9" id="KW-0479">Metal-binding</keyword>
<dbReference type="PROSITE" id="PS50109">
    <property type="entry name" value="HIS_KIN"/>
    <property type="match status" value="1"/>
</dbReference>
<dbReference type="CDD" id="cd16917">
    <property type="entry name" value="HATPase_UhpB-NarQ-NarX-like"/>
    <property type="match status" value="1"/>
</dbReference>
<evidence type="ECO:0000256" key="3">
    <source>
        <dbReference type="ARBA" id="ARBA00004496"/>
    </source>
</evidence>
<dbReference type="GO" id="GO:0000155">
    <property type="term" value="F:phosphorelay sensor kinase activity"/>
    <property type="evidence" value="ECO:0007669"/>
    <property type="project" value="InterPro"/>
</dbReference>
<proteinExistence type="predicted"/>
<evidence type="ECO:0000256" key="7">
    <source>
        <dbReference type="ARBA" id="ARBA00022490"/>
    </source>
</evidence>
<evidence type="ECO:0000256" key="16">
    <source>
        <dbReference type="SAM" id="MobiDB-lite"/>
    </source>
</evidence>
<feature type="transmembrane region" description="Helical" evidence="17">
    <location>
        <begin position="134"/>
        <end position="154"/>
    </location>
</feature>
<dbReference type="PRINTS" id="PR00344">
    <property type="entry name" value="BCTRLSENSOR"/>
</dbReference>
<organism evidence="19">
    <name type="scientific">Sinomonas puerhi</name>
    <dbReference type="NCBI Taxonomy" id="3238584"/>
    <lineage>
        <taxon>Bacteria</taxon>
        <taxon>Bacillati</taxon>
        <taxon>Actinomycetota</taxon>
        <taxon>Actinomycetes</taxon>
        <taxon>Micrococcales</taxon>
        <taxon>Micrococcaceae</taxon>
        <taxon>Sinomonas</taxon>
    </lineage>
</organism>
<dbReference type="GO" id="GO:0051539">
    <property type="term" value="F:4 iron, 4 sulfur cluster binding"/>
    <property type="evidence" value="ECO:0007669"/>
    <property type="project" value="UniProtKB-KW"/>
</dbReference>
<dbReference type="InterPro" id="IPR036890">
    <property type="entry name" value="HATPase_C_sf"/>
</dbReference>
<evidence type="ECO:0000256" key="1">
    <source>
        <dbReference type="ARBA" id="ARBA00000085"/>
    </source>
</evidence>
<evidence type="ECO:0000256" key="12">
    <source>
        <dbReference type="ARBA" id="ARBA00023012"/>
    </source>
</evidence>
<dbReference type="RefSeq" id="WP_369045972.1">
    <property type="nucleotide sequence ID" value="NZ_CP163302.1"/>
</dbReference>
<dbReference type="EC" id="2.7.13.3" evidence="4"/>
<evidence type="ECO:0000256" key="4">
    <source>
        <dbReference type="ARBA" id="ARBA00012438"/>
    </source>
</evidence>
<keyword evidence="7" id="KW-0963">Cytoplasm</keyword>
<accession>A0AB39L4S1</accession>
<feature type="transmembrane region" description="Helical" evidence="17">
    <location>
        <begin position="166"/>
        <end position="187"/>
    </location>
</feature>
<evidence type="ECO:0000256" key="14">
    <source>
        <dbReference type="ARBA" id="ARBA00024827"/>
    </source>
</evidence>
<evidence type="ECO:0000313" key="19">
    <source>
        <dbReference type="EMBL" id="XDP45438.1"/>
    </source>
</evidence>
<dbReference type="GO" id="GO:0005737">
    <property type="term" value="C:cytoplasm"/>
    <property type="evidence" value="ECO:0007669"/>
    <property type="project" value="UniProtKB-SubCell"/>
</dbReference>
<dbReference type="SMART" id="SM00387">
    <property type="entry name" value="HATPase_c"/>
    <property type="match status" value="1"/>
</dbReference>
<keyword evidence="17" id="KW-0812">Transmembrane</keyword>
<reference evidence="19" key="1">
    <citation type="submission" date="2024-07" db="EMBL/GenBank/DDBJ databases">
        <authorList>
            <person name="fu j."/>
        </authorList>
    </citation>
    <scope>NUCLEOTIDE SEQUENCE</scope>
    <source>
        <strain evidence="19">P10A9</strain>
    </source>
</reference>
<dbReference type="InterPro" id="IPR005467">
    <property type="entry name" value="His_kinase_dom"/>
</dbReference>
<evidence type="ECO:0000256" key="6">
    <source>
        <dbReference type="ARBA" id="ARBA00022485"/>
    </source>
</evidence>
<dbReference type="PANTHER" id="PTHR24421">
    <property type="entry name" value="NITRATE/NITRITE SENSOR PROTEIN NARX-RELATED"/>
    <property type="match status" value="1"/>
</dbReference>
<feature type="region of interest" description="Disordered" evidence="16">
    <location>
        <begin position="290"/>
        <end position="309"/>
    </location>
</feature>
<feature type="transmembrane region" description="Helical" evidence="17">
    <location>
        <begin position="100"/>
        <end position="128"/>
    </location>
</feature>
<dbReference type="InterPro" id="IPR004358">
    <property type="entry name" value="Sig_transdc_His_kin-like_C"/>
</dbReference>
<dbReference type="Gene3D" id="1.20.5.1930">
    <property type="match status" value="1"/>
</dbReference>
<evidence type="ECO:0000256" key="17">
    <source>
        <dbReference type="SAM" id="Phobius"/>
    </source>
</evidence>
<comment type="subcellular location">
    <subcellularLocation>
        <location evidence="3">Cytoplasm</location>
    </subcellularLocation>
</comment>
<dbReference type="AlphaFoldDB" id="A0AB39L4S1"/>
<dbReference type="PIRSF" id="PIRSF037434">
    <property type="entry name" value="STHK_ChrS"/>
    <property type="match status" value="1"/>
</dbReference>
<dbReference type="Pfam" id="PF02518">
    <property type="entry name" value="HATPase_c"/>
    <property type="match status" value="1"/>
</dbReference>
<evidence type="ECO:0000259" key="18">
    <source>
        <dbReference type="PROSITE" id="PS50109"/>
    </source>
</evidence>
<evidence type="ECO:0000256" key="13">
    <source>
        <dbReference type="ARBA" id="ARBA00023014"/>
    </source>
</evidence>
<dbReference type="PANTHER" id="PTHR24421:SF62">
    <property type="entry name" value="SENSORY TRANSDUCTION HISTIDINE KINASE"/>
    <property type="match status" value="1"/>
</dbReference>
<feature type="domain" description="Histidine kinase" evidence="18">
    <location>
        <begin position="340"/>
        <end position="449"/>
    </location>
</feature>
<name>A0AB39L4S1_9MICC</name>
<protein>
    <recommendedName>
        <fullName evidence="5">Oxygen sensor histidine kinase NreB</fullName>
        <ecNumber evidence="4">2.7.13.3</ecNumber>
    </recommendedName>
    <alternativeName>
        <fullName evidence="15">Nitrogen regulation protein B</fullName>
    </alternativeName>
</protein>
<comment type="function">
    <text evidence="14">Member of the two-component regulatory system NreB/NreC involved in the control of dissimilatory nitrate/nitrite reduction in response to oxygen. NreB functions as a direct oxygen sensor histidine kinase which is autophosphorylated, in the absence of oxygen, probably at the conserved histidine residue, and transfers its phosphate group probably to a conserved aspartate residue of NreC. NreB/NreC activates the expression of the nitrate (narGHJI) and nitrite (nir) reductase operons, as well as the putative nitrate transporter gene narT.</text>
</comment>
<dbReference type="InterPro" id="IPR011712">
    <property type="entry name" value="Sig_transdc_His_kin_sub3_dim/P"/>
</dbReference>
<dbReference type="EMBL" id="CP163302">
    <property type="protein sequence ID" value="XDP45438.1"/>
    <property type="molecule type" value="Genomic_DNA"/>
</dbReference>
<keyword evidence="17" id="KW-0472">Membrane</keyword>
<evidence type="ECO:0000256" key="10">
    <source>
        <dbReference type="ARBA" id="ARBA00022777"/>
    </source>
</evidence>
<dbReference type="InterPro" id="IPR003594">
    <property type="entry name" value="HATPase_dom"/>
</dbReference>
<keyword evidence="6" id="KW-0004">4Fe-4S</keyword>
<dbReference type="Gene3D" id="3.30.565.10">
    <property type="entry name" value="Histidine kinase-like ATPase, C-terminal domain"/>
    <property type="match status" value="1"/>
</dbReference>
<keyword evidence="12" id="KW-0902">Two-component regulatory system</keyword>
<feature type="transmembrane region" description="Helical" evidence="17">
    <location>
        <begin position="61"/>
        <end position="80"/>
    </location>
</feature>
<feature type="transmembrane region" description="Helical" evidence="17">
    <location>
        <begin position="22"/>
        <end position="41"/>
    </location>
</feature>
<gene>
    <name evidence="19" type="ORF">AB5L97_19620</name>
</gene>
<evidence type="ECO:0000256" key="2">
    <source>
        <dbReference type="ARBA" id="ARBA00001966"/>
    </source>
</evidence>
<evidence type="ECO:0000256" key="8">
    <source>
        <dbReference type="ARBA" id="ARBA00022679"/>
    </source>
</evidence>